<evidence type="ECO:0000256" key="1">
    <source>
        <dbReference type="SAM" id="MobiDB-lite"/>
    </source>
</evidence>
<gene>
    <name evidence="2" type="ORF">A6M23_13580</name>
    <name evidence="3" type="ORF">A6P07_13700</name>
</gene>
<evidence type="ECO:0000313" key="2">
    <source>
        <dbReference type="EMBL" id="OCX70672.1"/>
    </source>
</evidence>
<comment type="caution">
    <text evidence="2">The sequence shown here is derived from an EMBL/GenBank/DDBJ whole genome shotgun (WGS) entry which is preliminary data.</text>
</comment>
<reference evidence="2 4" key="1">
    <citation type="journal article" date="2016" name="Int. J. Mol. Sci.">
        <title>Comparative genomics of the extreme acidophile Acidithiobacillus thiooxidans reveals intraspecific divergence and niche adaptation.</title>
        <authorList>
            <person name="Zhang X."/>
            <person name="Feng X."/>
            <person name="Tao J."/>
            <person name="Ma L."/>
            <person name="Xiao Y."/>
            <person name="Liang Y."/>
            <person name="Liu X."/>
            <person name="Yin H."/>
        </authorList>
    </citation>
    <scope>NUCLEOTIDE SEQUENCE [LARGE SCALE GENOMIC DNA]</scope>
    <source>
        <strain evidence="3 4">A02</strain>
        <strain evidence="2">DXS-W</strain>
    </source>
</reference>
<accession>A0A1C2J2Z8</accession>
<dbReference type="EMBL" id="LWRY01000158">
    <property type="protein sequence ID" value="OCX70672.1"/>
    <property type="molecule type" value="Genomic_DNA"/>
</dbReference>
<name>A0A1C2J2Z8_ACITH</name>
<evidence type="ECO:0000313" key="3">
    <source>
        <dbReference type="EMBL" id="OCX70692.1"/>
    </source>
</evidence>
<keyword evidence="5" id="KW-1185">Reference proteome</keyword>
<protein>
    <submittedName>
        <fullName evidence="2">Uncharacterized protein</fullName>
    </submittedName>
</protein>
<evidence type="ECO:0000313" key="5">
    <source>
        <dbReference type="Proteomes" id="UP000095008"/>
    </source>
</evidence>
<dbReference type="EMBL" id="LWSA01000191">
    <property type="protein sequence ID" value="OCX70692.1"/>
    <property type="molecule type" value="Genomic_DNA"/>
</dbReference>
<sequence>MKSGPDMGHAQASGAEDRMARAMQRKRAFGDLTIMFSQLITMAINRIFLRIVIPGLSCDDERQLKMLKNGLMEN</sequence>
<dbReference type="Proteomes" id="UP000095008">
    <property type="component" value="Unassembled WGS sequence"/>
</dbReference>
<organism evidence="2 5">
    <name type="scientific">Acidithiobacillus thiooxidans</name>
    <name type="common">Thiobacillus thiooxidans</name>
    <dbReference type="NCBI Taxonomy" id="930"/>
    <lineage>
        <taxon>Bacteria</taxon>
        <taxon>Pseudomonadati</taxon>
        <taxon>Pseudomonadota</taxon>
        <taxon>Acidithiobacillia</taxon>
        <taxon>Acidithiobacillales</taxon>
        <taxon>Acidithiobacillaceae</taxon>
        <taxon>Acidithiobacillus</taxon>
    </lineage>
</organism>
<evidence type="ECO:0000313" key="4">
    <source>
        <dbReference type="Proteomes" id="UP000094893"/>
    </source>
</evidence>
<dbReference type="AlphaFoldDB" id="A0A1C2J2Z8"/>
<proteinExistence type="predicted"/>
<feature type="region of interest" description="Disordered" evidence="1">
    <location>
        <begin position="1"/>
        <end position="20"/>
    </location>
</feature>
<dbReference type="Proteomes" id="UP000094893">
    <property type="component" value="Unassembled WGS sequence"/>
</dbReference>